<evidence type="ECO:0000313" key="3">
    <source>
        <dbReference type="Proteomes" id="UP001500466"/>
    </source>
</evidence>
<comment type="caution">
    <text evidence="2">The sequence shown here is derived from an EMBL/GenBank/DDBJ whole genome shotgun (WGS) entry which is preliminary data.</text>
</comment>
<dbReference type="Proteomes" id="UP001500466">
    <property type="component" value="Unassembled WGS sequence"/>
</dbReference>
<protein>
    <recommendedName>
        <fullName evidence="4">DNA-directed RNA polymerase specialized sigma subunit, sigma24 family</fullName>
    </recommendedName>
</protein>
<reference evidence="3" key="1">
    <citation type="journal article" date="2019" name="Int. J. Syst. Evol. Microbiol.">
        <title>The Global Catalogue of Microorganisms (GCM) 10K type strain sequencing project: providing services to taxonomists for standard genome sequencing and annotation.</title>
        <authorList>
            <consortium name="The Broad Institute Genomics Platform"/>
            <consortium name="The Broad Institute Genome Sequencing Center for Infectious Disease"/>
            <person name="Wu L."/>
            <person name="Ma J."/>
        </authorList>
    </citation>
    <scope>NUCLEOTIDE SEQUENCE [LARGE SCALE GENOMIC DNA]</scope>
    <source>
        <strain evidence="3">JCM 17986</strain>
    </source>
</reference>
<dbReference type="EMBL" id="BAABHS010000039">
    <property type="protein sequence ID" value="GAA4990395.1"/>
    <property type="molecule type" value="Genomic_DNA"/>
</dbReference>
<evidence type="ECO:0008006" key="4">
    <source>
        <dbReference type="Google" id="ProtNLM"/>
    </source>
</evidence>
<evidence type="ECO:0000313" key="2">
    <source>
        <dbReference type="EMBL" id="GAA4990395.1"/>
    </source>
</evidence>
<accession>A0ABP9I858</accession>
<proteinExistence type="predicted"/>
<name>A0ABP9I858_9ACTN</name>
<feature type="region of interest" description="Disordered" evidence="1">
    <location>
        <begin position="79"/>
        <end position="99"/>
    </location>
</feature>
<evidence type="ECO:0000256" key="1">
    <source>
        <dbReference type="SAM" id="MobiDB-lite"/>
    </source>
</evidence>
<organism evidence="2 3">
    <name type="scientific">Yinghuangia aomiensis</name>
    <dbReference type="NCBI Taxonomy" id="676205"/>
    <lineage>
        <taxon>Bacteria</taxon>
        <taxon>Bacillati</taxon>
        <taxon>Actinomycetota</taxon>
        <taxon>Actinomycetes</taxon>
        <taxon>Kitasatosporales</taxon>
        <taxon>Streptomycetaceae</taxon>
        <taxon>Yinghuangia</taxon>
    </lineage>
</organism>
<gene>
    <name evidence="2" type="ORF">GCM10023205_72240</name>
</gene>
<keyword evidence="3" id="KW-1185">Reference proteome</keyword>
<sequence>MPIRKPPPVLALRPTADLRDAEAVLIARYPQLVRLAYVILPPALGRHGRVVAAHRLVQRALPGGGLAAWWARVRDGRGVPGSLPERGPGQPDRRDGAGDFRRVSAARGGAGGAAATADPADGFAFGWVRARVVAAALAESRRSEWWPRPFPGRGPRRPGLPGVWGLRLTPGLADEDELPLLNALSDTDPATRAAFALCCLDGLDADGAADVLDDAGADDTAAALAAAERIAADFDVDAEVLLASPEFDPCQVRAYPTDLLRRRRRVRVTALAAAAACVAALTVGLVDGGGGSGGEDTVAPAAVRGSAVDYLVPERLIRAAPEAWADTSRVDFTAWSARGTRIADRPLLARALDAWRAAAAPGTRNGPLPALAPGTTAALPPADPRLLYAGDVDSGDGIEAVVMLFDGQRVVRYAETADRVASLQFALVDDADVTTAAALVLTRSADRVRYLLAPWVASAGLRDLLRPDGEPRPLRVAADGATEPVPVPTTGTQGLPEAQTACRSWPVLQLRSSDRIAERHAFLVGDLGDLSPVHLTYNPLPGPDNPARAPREALSPAALTSWAANACGLGEMRGRGIRAVDVWDFAEQTLPESAGRATWECVRADTWRGPGSTAVVFRGPGKAAPEPLSRADDTALCSRFGQRIVAGRRWQAPSGQRYFLAAASRGITHIDATGALKASADGTVLATPLPAGGAPGAVDLTAKAPDGEAVRGSAG</sequence>